<accession>A0A927HQ96</accession>
<evidence type="ECO:0000313" key="3">
    <source>
        <dbReference type="Proteomes" id="UP000616340"/>
    </source>
</evidence>
<comment type="caution">
    <text evidence="2">The sequence shown here is derived from an EMBL/GenBank/DDBJ whole genome shotgun (WGS) entry which is preliminary data.</text>
</comment>
<dbReference type="Pfam" id="PF07511">
    <property type="entry name" value="DUF1525"/>
    <property type="match status" value="1"/>
</dbReference>
<keyword evidence="1" id="KW-0732">Signal</keyword>
<protein>
    <submittedName>
        <fullName evidence="2">DUF1525 domain-containing protein</fullName>
    </submittedName>
</protein>
<dbReference type="InterPro" id="IPR011090">
    <property type="entry name" value="Integr_conj_element_PFL4709"/>
</dbReference>
<evidence type="ECO:0000313" key="2">
    <source>
        <dbReference type="EMBL" id="MBD3709784.1"/>
    </source>
</evidence>
<reference evidence="2" key="1">
    <citation type="submission" date="2020-07" db="EMBL/GenBank/DDBJ databases">
        <title>Clinical and genomic characterization of carbapenemase-producing Enterobacterales causing secondary infections during the COVID-19 crisis at a New York City hospital.</title>
        <authorList>
            <person name="Gomez-Simmonds A."/>
            <person name="Annavajhala M.K."/>
            <person name="Uhlemann A.-C."/>
        </authorList>
    </citation>
    <scope>NUCLEOTIDE SEQUENCE</scope>
    <source>
        <strain evidence="2">NK1677</strain>
    </source>
</reference>
<gene>
    <name evidence="2" type="ORF">IE996_25825</name>
</gene>
<organism evidence="2 3">
    <name type="scientific">Klebsiella pneumoniae</name>
    <dbReference type="NCBI Taxonomy" id="573"/>
    <lineage>
        <taxon>Bacteria</taxon>
        <taxon>Pseudomonadati</taxon>
        <taxon>Pseudomonadota</taxon>
        <taxon>Gammaproteobacteria</taxon>
        <taxon>Enterobacterales</taxon>
        <taxon>Enterobacteriaceae</taxon>
        <taxon>Klebsiella/Raoultella group</taxon>
        <taxon>Klebsiella</taxon>
        <taxon>Klebsiella pneumoniae complex</taxon>
    </lineage>
</organism>
<proteinExistence type="predicted"/>
<dbReference type="Proteomes" id="UP000616340">
    <property type="component" value="Unassembled WGS sequence"/>
</dbReference>
<evidence type="ECO:0000256" key="1">
    <source>
        <dbReference type="SAM" id="SignalP"/>
    </source>
</evidence>
<name>A0A927HQ96_KLEPN</name>
<sequence>MKKRFLSLSGLLMLSLSCLPFTAGATVVLYATQDDALPQTDIPFEVVYLDAPERLLDEVLLQPGTELKEADAPHITALLQSPASAGQRGGITAGLSGGVFRPRELGVTRLPAVVVDAQWVVYGTTDIEQAVTQIQQYREQQEGGGQP</sequence>
<dbReference type="PROSITE" id="PS51257">
    <property type="entry name" value="PROKAR_LIPOPROTEIN"/>
    <property type="match status" value="1"/>
</dbReference>
<feature type="chain" id="PRO_5037825225" evidence="1">
    <location>
        <begin position="26"/>
        <end position="147"/>
    </location>
</feature>
<feature type="signal peptide" evidence="1">
    <location>
        <begin position="1"/>
        <end position="25"/>
    </location>
</feature>
<dbReference type="EMBL" id="JACXTN010000001">
    <property type="protein sequence ID" value="MBD3709784.1"/>
    <property type="molecule type" value="Genomic_DNA"/>
</dbReference>
<dbReference type="AlphaFoldDB" id="A0A927HQ96"/>